<dbReference type="EMBL" id="JBHSMA010000007">
    <property type="protein sequence ID" value="MFC5411511.1"/>
    <property type="molecule type" value="Genomic_DNA"/>
</dbReference>
<dbReference type="InterPro" id="IPR002104">
    <property type="entry name" value="Integrase_catalytic"/>
</dbReference>
<proteinExistence type="predicted"/>
<keyword evidence="4" id="KW-1185">Reference proteome</keyword>
<evidence type="ECO:0000256" key="1">
    <source>
        <dbReference type="ARBA" id="ARBA00023172"/>
    </source>
</evidence>
<dbReference type="Gene3D" id="1.10.443.10">
    <property type="entry name" value="Intergrase catalytic core"/>
    <property type="match status" value="1"/>
</dbReference>
<gene>
    <name evidence="3" type="ORF">ACFPMF_19475</name>
</gene>
<keyword evidence="1" id="KW-0233">DNA recombination</keyword>
<dbReference type="InterPro" id="IPR013762">
    <property type="entry name" value="Integrase-like_cat_sf"/>
</dbReference>
<feature type="domain" description="Tyr recombinase" evidence="2">
    <location>
        <begin position="12"/>
        <end position="66"/>
    </location>
</feature>
<accession>A0ABW0IGN6</accession>
<name>A0ABW0IGN6_9BACT</name>
<sequence length="94" mass="11075">MTRKFVKVVYQKNQRFDEEYELWEKLSSHSGRHTFSMLMLDLKVDITELADLMGHGSIATTMIYRTIRGEDKIWVVNNAWKNLPGFDPNLDPKK</sequence>
<evidence type="ECO:0000259" key="2">
    <source>
        <dbReference type="Pfam" id="PF00589"/>
    </source>
</evidence>
<evidence type="ECO:0000313" key="4">
    <source>
        <dbReference type="Proteomes" id="UP001596106"/>
    </source>
</evidence>
<reference evidence="4" key="1">
    <citation type="journal article" date="2019" name="Int. J. Syst. Evol. Microbiol.">
        <title>The Global Catalogue of Microorganisms (GCM) 10K type strain sequencing project: providing services to taxonomists for standard genome sequencing and annotation.</title>
        <authorList>
            <consortium name="The Broad Institute Genomics Platform"/>
            <consortium name="The Broad Institute Genome Sequencing Center for Infectious Disease"/>
            <person name="Wu L."/>
            <person name="Ma J."/>
        </authorList>
    </citation>
    <scope>NUCLEOTIDE SEQUENCE [LARGE SCALE GENOMIC DNA]</scope>
    <source>
        <strain evidence="4">CCUG 55250</strain>
    </source>
</reference>
<dbReference type="Pfam" id="PF00589">
    <property type="entry name" value="Phage_integrase"/>
    <property type="match status" value="1"/>
</dbReference>
<dbReference type="RefSeq" id="WP_379848610.1">
    <property type="nucleotide sequence ID" value="NZ_JBHSMA010000007.1"/>
</dbReference>
<protein>
    <submittedName>
        <fullName evidence="3">Tyrosine-type recombinase/integrase</fullName>
    </submittedName>
</protein>
<organism evidence="3 4">
    <name type="scientific">Larkinella bovis</name>
    <dbReference type="NCBI Taxonomy" id="683041"/>
    <lineage>
        <taxon>Bacteria</taxon>
        <taxon>Pseudomonadati</taxon>
        <taxon>Bacteroidota</taxon>
        <taxon>Cytophagia</taxon>
        <taxon>Cytophagales</taxon>
        <taxon>Spirosomataceae</taxon>
        <taxon>Larkinella</taxon>
    </lineage>
</organism>
<dbReference type="InterPro" id="IPR011010">
    <property type="entry name" value="DNA_brk_join_enz"/>
</dbReference>
<dbReference type="Proteomes" id="UP001596106">
    <property type="component" value="Unassembled WGS sequence"/>
</dbReference>
<evidence type="ECO:0000313" key="3">
    <source>
        <dbReference type="EMBL" id="MFC5411511.1"/>
    </source>
</evidence>
<comment type="caution">
    <text evidence="3">The sequence shown here is derived from an EMBL/GenBank/DDBJ whole genome shotgun (WGS) entry which is preliminary data.</text>
</comment>
<dbReference type="SUPFAM" id="SSF56349">
    <property type="entry name" value="DNA breaking-rejoining enzymes"/>
    <property type="match status" value="1"/>
</dbReference>